<dbReference type="BioCyc" id="SESP1179773:BN6_RS09925-MONOMER"/>
<dbReference type="Proteomes" id="UP000006281">
    <property type="component" value="Chromosome"/>
</dbReference>
<name>K0JYN7_SACES</name>
<reference evidence="1 2" key="1">
    <citation type="journal article" date="2012" name="BMC Genomics">
        <title>Complete genome sequence of Saccharothrix espanaensis DSM 44229T and comparison to the other completely sequenced Pseudonocardiaceae.</title>
        <authorList>
            <person name="Strobel T."/>
            <person name="Al-Dilaimi A."/>
            <person name="Blom J."/>
            <person name="Gessner A."/>
            <person name="Kalinowski J."/>
            <person name="Luzhetska M."/>
            <person name="Puhler A."/>
            <person name="Szczepanowski R."/>
            <person name="Bechthold A."/>
            <person name="Ruckert C."/>
        </authorList>
    </citation>
    <scope>NUCLEOTIDE SEQUENCE [LARGE SCALE GENOMIC DNA]</scope>
    <source>
        <strain evidence="2">ATCC 51144 / DSM 44229 / JCM 9112 / NBRC 15066 / NRRL 15764</strain>
    </source>
</reference>
<sequence length="95" mass="11083">MSDQRGTGDADRRLRARAAAHESWARTIDRRVRTANATQAMLERFEREVDPEGQLPPDLRRELAVHARTAHMLRLARRSAAVRRRAPRRYDTEPR</sequence>
<dbReference type="KEGG" id="sesp:BN6_20210"/>
<dbReference type="eggNOG" id="ENOG50338Y8">
    <property type="taxonomic scope" value="Bacteria"/>
</dbReference>
<dbReference type="PATRIC" id="fig|1179773.3.peg.2027"/>
<organism evidence="1 2">
    <name type="scientific">Saccharothrix espanaensis (strain ATCC 51144 / DSM 44229 / JCM 9112 / NBRC 15066 / NRRL 15764)</name>
    <dbReference type="NCBI Taxonomy" id="1179773"/>
    <lineage>
        <taxon>Bacteria</taxon>
        <taxon>Bacillati</taxon>
        <taxon>Actinomycetota</taxon>
        <taxon>Actinomycetes</taxon>
        <taxon>Pseudonocardiales</taxon>
        <taxon>Pseudonocardiaceae</taxon>
        <taxon>Saccharothrix</taxon>
    </lineage>
</organism>
<dbReference type="HOGENOM" id="CLU_180121_0_0_11"/>
<dbReference type="EMBL" id="HE804045">
    <property type="protein sequence ID" value="CCH29343.1"/>
    <property type="molecule type" value="Genomic_DNA"/>
</dbReference>
<evidence type="ECO:0000313" key="1">
    <source>
        <dbReference type="EMBL" id="CCH29343.1"/>
    </source>
</evidence>
<keyword evidence="2" id="KW-1185">Reference proteome</keyword>
<protein>
    <submittedName>
        <fullName evidence="1">Uncharacterized protein</fullName>
    </submittedName>
</protein>
<proteinExistence type="predicted"/>
<evidence type="ECO:0000313" key="2">
    <source>
        <dbReference type="Proteomes" id="UP000006281"/>
    </source>
</evidence>
<dbReference type="AlphaFoldDB" id="K0JYN7"/>
<dbReference type="STRING" id="1179773.BN6_20210"/>
<dbReference type="RefSeq" id="WP_015099456.1">
    <property type="nucleotide sequence ID" value="NC_019673.1"/>
</dbReference>
<accession>K0JYN7</accession>
<gene>
    <name evidence="1" type="ordered locus">BN6_20210</name>
</gene>